<organism evidence="1 2">
    <name type="scientific">Halopseudomonas xinjiangensis</name>
    <dbReference type="NCBI Taxonomy" id="487184"/>
    <lineage>
        <taxon>Bacteria</taxon>
        <taxon>Pseudomonadati</taxon>
        <taxon>Pseudomonadota</taxon>
        <taxon>Gammaproteobacteria</taxon>
        <taxon>Pseudomonadales</taxon>
        <taxon>Pseudomonadaceae</taxon>
        <taxon>Halopseudomonas</taxon>
    </lineage>
</organism>
<reference evidence="2" key="1">
    <citation type="submission" date="2016-10" db="EMBL/GenBank/DDBJ databases">
        <authorList>
            <person name="Varghese N."/>
            <person name="Submissions S."/>
        </authorList>
    </citation>
    <scope>NUCLEOTIDE SEQUENCE [LARGE SCALE GENOMIC DNA]</scope>
    <source>
        <strain evidence="2">NRRL B-51270</strain>
    </source>
</reference>
<proteinExistence type="predicted"/>
<evidence type="ECO:0000313" key="2">
    <source>
        <dbReference type="Proteomes" id="UP000243207"/>
    </source>
</evidence>
<gene>
    <name evidence="1" type="ORF">SAMN05216421_3214</name>
</gene>
<accession>A0A1H1YNT4</accession>
<name>A0A1H1YNT4_9GAMM</name>
<dbReference type="AlphaFoldDB" id="A0A1H1YNT4"/>
<dbReference type="Proteomes" id="UP000243207">
    <property type="component" value="Chromosome I"/>
</dbReference>
<dbReference type="EMBL" id="LT629736">
    <property type="protein sequence ID" value="SDT22899.1"/>
    <property type="molecule type" value="Genomic_DNA"/>
</dbReference>
<sequence length="61" mass="6505">MLCTAVGDNPVEAMLWISLLASRTQDGDELLGSPLSQQNQVTRGEFDGAELAEPDAVALLF</sequence>
<keyword evidence="2" id="KW-1185">Reference proteome</keyword>
<evidence type="ECO:0000313" key="1">
    <source>
        <dbReference type="EMBL" id="SDT22899.1"/>
    </source>
</evidence>
<protein>
    <submittedName>
        <fullName evidence="1">Uncharacterized protein</fullName>
    </submittedName>
</protein>